<dbReference type="RefSeq" id="WP_183400556.1">
    <property type="nucleotide sequence ID" value="NZ_JACIDS010000005.1"/>
</dbReference>
<reference evidence="4 5" key="1">
    <citation type="submission" date="2020-08" db="EMBL/GenBank/DDBJ databases">
        <title>Genomic Encyclopedia of Type Strains, Phase IV (KMG-IV): sequencing the most valuable type-strain genomes for metagenomic binning, comparative biology and taxonomic classification.</title>
        <authorList>
            <person name="Goeker M."/>
        </authorList>
    </citation>
    <scope>NUCLEOTIDE SEQUENCE [LARGE SCALE GENOMIC DNA]</scope>
    <source>
        <strain evidence="4 5">DSM 25966</strain>
    </source>
</reference>
<accession>A0A840ARB1</accession>
<dbReference type="PANTHER" id="PTHR36505">
    <property type="entry name" value="BLR1072 PROTEIN"/>
    <property type="match status" value="1"/>
</dbReference>
<proteinExistence type="predicted"/>
<protein>
    <recommendedName>
        <fullName evidence="3">PRC-barrel domain-containing protein</fullName>
    </recommendedName>
</protein>
<evidence type="ECO:0000259" key="3">
    <source>
        <dbReference type="Pfam" id="PF05239"/>
    </source>
</evidence>
<feature type="signal peptide" evidence="2">
    <location>
        <begin position="1"/>
        <end position="21"/>
    </location>
</feature>
<dbReference type="AlphaFoldDB" id="A0A840ARB1"/>
<evidence type="ECO:0000313" key="4">
    <source>
        <dbReference type="EMBL" id="MBB3932900.1"/>
    </source>
</evidence>
<organism evidence="4 5">
    <name type="scientific">Kaistia hirudinis</name>
    <dbReference type="NCBI Taxonomy" id="1293440"/>
    <lineage>
        <taxon>Bacteria</taxon>
        <taxon>Pseudomonadati</taxon>
        <taxon>Pseudomonadota</taxon>
        <taxon>Alphaproteobacteria</taxon>
        <taxon>Hyphomicrobiales</taxon>
        <taxon>Kaistiaceae</taxon>
        <taxon>Kaistia</taxon>
    </lineage>
</organism>
<dbReference type="Proteomes" id="UP000553963">
    <property type="component" value="Unassembled WGS sequence"/>
</dbReference>
<sequence>MKKILAATALAGFLAAGPAFAQDATTPAQVPAATTDMSTPSTPAERFITIQAPDDWLASRMIGSAVYGPGDEKLGDINDVIVASNGQIKAVVLGVGGFLGIGEKNVAVNPGALERVRQENSVRYQLATTKEELTAAPEFKALDAVDASTTSSTTPAEPMTPATPAPAAPAAPAQ</sequence>
<evidence type="ECO:0000256" key="2">
    <source>
        <dbReference type="SAM" id="SignalP"/>
    </source>
</evidence>
<feature type="region of interest" description="Disordered" evidence="1">
    <location>
        <begin position="141"/>
        <end position="174"/>
    </location>
</feature>
<dbReference type="InterPro" id="IPR011033">
    <property type="entry name" value="PRC_barrel-like_sf"/>
</dbReference>
<feature type="chain" id="PRO_5032909201" description="PRC-barrel domain-containing protein" evidence="2">
    <location>
        <begin position="22"/>
        <end position="174"/>
    </location>
</feature>
<name>A0A840ARB1_9HYPH</name>
<dbReference type="Pfam" id="PF05239">
    <property type="entry name" value="PRC"/>
    <property type="match status" value="1"/>
</dbReference>
<comment type="caution">
    <text evidence="4">The sequence shown here is derived from an EMBL/GenBank/DDBJ whole genome shotgun (WGS) entry which is preliminary data.</text>
</comment>
<evidence type="ECO:0000256" key="1">
    <source>
        <dbReference type="SAM" id="MobiDB-lite"/>
    </source>
</evidence>
<feature type="domain" description="PRC-barrel" evidence="3">
    <location>
        <begin position="58"/>
        <end position="111"/>
    </location>
</feature>
<dbReference type="InterPro" id="IPR027275">
    <property type="entry name" value="PRC-brl_dom"/>
</dbReference>
<dbReference type="PANTHER" id="PTHR36505:SF1">
    <property type="entry name" value="BLR1072 PROTEIN"/>
    <property type="match status" value="1"/>
</dbReference>
<keyword evidence="2" id="KW-0732">Signal</keyword>
<feature type="compositionally biased region" description="Pro residues" evidence="1">
    <location>
        <begin position="161"/>
        <end position="174"/>
    </location>
</feature>
<keyword evidence="5" id="KW-1185">Reference proteome</keyword>
<gene>
    <name evidence="4" type="ORF">GGR25_003964</name>
</gene>
<evidence type="ECO:0000313" key="5">
    <source>
        <dbReference type="Proteomes" id="UP000553963"/>
    </source>
</evidence>
<dbReference type="Gene3D" id="2.30.30.240">
    <property type="entry name" value="PRC-barrel domain"/>
    <property type="match status" value="1"/>
</dbReference>
<dbReference type="SUPFAM" id="SSF50346">
    <property type="entry name" value="PRC-barrel domain"/>
    <property type="match status" value="1"/>
</dbReference>
<dbReference type="EMBL" id="JACIDS010000005">
    <property type="protein sequence ID" value="MBB3932900.1"/>
    <property type="molecule type" value="Genomic_DNA"/>
</dbReference>
<feature type="compositionally biased region" description="Low complexity" evidence="1">
    <location>
        <begin position="147"/>
        <end position="160"/>
    </location>
</feature>